<protein>
    <submittedName>
        <fullName evidence="9">Major facilitator superfamily (MFS) transporter</fullName>
    </submittedName>
</protein>
<dbReference type="InterPro" id="IPR050171">
    <property type="entry name" value="MFS_Transporters"/>
</dbReference>
<keyword evidence="3" id="KW-1003">Cell membrane</keyword>
<dbReference type="GO" id="GO:0005886">
    <property type="term" value="C:plasma membrane"/>
    <property type="evidence" value="ECO:0007669"/>
    <property type="project" value="UniProtKB-SubCell"/>
</dbReference>
<keyword evidence="5 7" id="KW-1133">Transmembrane helix</keyword>
<dbReference type="EMBL" id="ALWO02000033">
    <property type="protein sequence ID" value="EOZ96572.1"/>
    <property type="molecule type" value="Genomic_DNA"/>
</dbReference>
<gene>
    <name evidence="9" type="ORF">A33Q_2342</name>
</gene>
<dbReference type="SUPFAM" id="SSF103473">
    <property type="entry name" value="MFS general substrate transporter"/>
    <property type="match status" value="1"/>
</dbReference>
<dbReference type="RefSeq" id="WP_009033942.1">
    <property type="nucleotide sequence ID" value="NZ_ALWO02000033.1"/>
</dbReference>
<feature type="transmembrane region" description="Helical" evidence="7">
    <location>
        <begin position="51"/>
        <end position="70"/>
    </location>
</feature>
<dbReference type="PROSITE" id="PS50850">
    <property type="entry name" value="MFS"/>
    <property type="match status" value="1"/>
</dbReference>
<keyword evidence="4 7" id="KW-0812">Transmembrane</keyword>
<accession>S2DBN8</accession>
<comment type="caution">
    <text evidence="9">The sequence shown here is derived from an EMBL/GenBank/DDBJ whole genome shotgun (WGS) entry which is preliminary data.</text>
</comment>
<feature type="transmembrane region" description="Helical" evidence="7">
    <location>
        <begin position="12"/>
        <end position="31"/>
    </location>
</feature>
<dbReference type="InterPro" id="IPR020846">
    <property type="entry name" value="MFS_dom"/>
</dbReference>
<feature type="transmembrane region" description="Helical" evidence="7">
    <location>
        <begin position="379"/>
        <end position="398"/>
    </location>
</feature>
<dbReference type="CDD" id="cd17325">
    <property type="entry name" value="MFS_MdtG_SLC18_like"/>
    <property type="match status" value="1"/>
</dbReference>
<organism evidence="9 10">
    <name type="scientific">Indibacter alkaliphilus (strain CCUG 57479 / KCTC 22604 / LW1)</name>
    <dbReference type="NCBI Taxonomy" id="1189612"/>
    <lineage>
        <taxon>Bacteria</taxon>
        <taxon>Pseudomonadati</taxon>
        <taxon>Bacteroidota</taxon>
        <taxon>Cytophagia</taxon>
        <taxon>Cytophagales</taxon>
        <taxon>Cyclobacteriaceae</taxon>
    </lineage>
</organism>
<keyword evidence="2" id="KW-0813">Transport</keyword>
<dbReference type="Pfam" id="PF07690">
    <property type="entry name" value="MFS_1"/>
    <property type="match status" value="2"/>
</dbReference>
<evidence type="ECO:0000313" key="10">
    <source>
        <dbReference type="Proteomes" id="UP000006073"/>
    </source>
</evidence>
<feature type="transmembrane region" description="Helical" evidence="7">
    <location>
        <begin position="170"/>
        <end position="191"/>
    </location>
</feature>
<feature type="transmembrane region" description="Helical" evidence="7">
    <location>
        <begin position="82"/>
        <end position="100"/>
    </location>
</feature>
<dbReference type="GO" id="GO:0022857">
    <property type="term" value="F:transmembrane transporter activity"/>
    <property type="evidence" value="ECO:0007669"/>
    <property type="project" value="InterPro"/>
</dbReference>
<evidence type="ECO:0000256" key="7">
    <source>
        <dbReference type="SAM" id="Phobius"/>
    </source>
</evidence>
<keyword evidence="10" id="KW-1185">Reference proteome</keyword>
<evidence type="ECO:0000256" key="2">
    <source>
        <dbReference type="ARBA" id="ARBA00022448"/>
    </source>
</evidence>
<feature type="transmembrane region" description="Helical" evidence="7">
    <location>
        <begin position="106"/>
        <end position="126"/>
    </location>
</feature>
<evidence type="ECO:0000256" key="6">
    <source>
        <dbReference type="ARBA" id="ARBA00023136"/>
    </source>
</evidence>
<dbReference type="Gene3D" id="1.20.1250.20">
    <property type="entry name" value="MFS general substrate transporter like domains"/>
    <property type="match status" value="2"/>
</dbReference>
<dbReference type="OrthoDB" id="9810492at2"/>
<dbReference type="eggNOG" id="COG2814">
    <property type="taxonomic scope" value="Bacteria"/>
</dbReference>
<dbReference type="InterPro" id="IPR011701">
    <property type="entry name" value="MFS"/>
</dbReference>
<evidence type="ECO:0000256" key="1">
    <source>
        <dbReference type="ARBA" id="ARBA00004651"/>
    </source>
</evidence>
<keyword evidence="6 7" id="KW-0472">Membrane</keyword>
<feature type="domain" description="Major facilitator superfamily (MFS) profile" evidence="8">
    <location>
        <begin position="15"/>
        <end position="401"/>
    </location>
</feature>
<sequence length="406" mass="44245">MEKVKLGLKENWKQFTLLVIINAFVGGMVGLERSVLPQIAEEEFAIAAKTAILSFIIVFGIVKAISNYFAGTFANKIGRKNLLVIGWIFGLPVPFILMYAPSWDWIVAANVLLGINQGLSWSSTVVMKIDLVGEKQRGFAMGLNEFAGYLAVAAVAFLTGYIAGEYGLRPYPFILGIGLAVLGLLGSIFFIKDTSKHVQAENKVSNILRLENTFWETTWKHPNLGAVTQAGLVNNLNDGMAWGLFPILLAGKGFNLEAIGIVTGVYPAVWGFGQLFTGKMADLYSKKMLLVIGMLLQGLALFIFPWAESLYHYIALAAVLGWGTAMVYPTFLATVAENTHPEDRAGSVGVFRLWRDLGYAIGAILTGILADAFGLEVSILTVAFLTVISALSILWRMVPINTLKHD</sequence>
<evidence type="ECO:0000256" key="5">
    <source>
        <dbReference type="ARBA" id="ARBA00022989"/>
    </source>
</evidence>
<reference evidence="9 10" key="1">
    <citation type="journal article" date="2013" name="Genome Announc.">
        <title>Draft Genome Sequence of Indibacter alkaliphilus Strain LW1T, Isolated from Lonar Lake, a Haloalkaline Lake in the Buldana District of Maharashtra, India.</title>
        <authorList>
            <person name="Singh A."/>
            <person name="Kumar Jangir P."/>
            <person name="Sharma R."/>
            <person name="Singh A."/>
            <person name="Kumar Pinnaka A."/>
            <person name="Shivaji S."/>
        </authorList>
    </citation>
    <scope>NUCLEOTIDE SEQUENCE [LARGE SCALE GENOMIC DNA]</scope>
    <source>
        <strain evidence="10">CCUG 57479 / KCTC 22604 / LW1</strain>
    </source>
</reference>
<evidence type="ECO:0000313" key="9">
    <source>
        <dbReference type="EMBL" id="EOZ96572.1"/>
    </source>
</evidence>
<comment type="subcellular location">
    <subcellularLocation>
        <location evidence="1">Cell membrane</location>
        <topology evidence="1">Multi-pass membrane protein</topology>
    </subcellularLocation>
</comment>
<dbReference type="InterPro" id="IPR036259">
    <property type="entry name" value="MFS_trans_sf"/>
</dbReference>
<evidence type="ECO:0000259" key="8">
    <source>
        <dbReference type="PROSITE" id="PS50850"/>
    </source>
</evidence>
<feature type="transmembrane region" description="Helical" evidence="7">
    <location>
        <begin position="288"/>
        <end position="307"/>
    </location>
</feature>
<proteinExistence type="predicted"/>
<name>S2DBN8_INDAL</name>
<dbReference type="Proteomes" id="UP000006073">
    <property type="component" value="Unassembled WGS sequence"/>
</dbReference>
<dbReference type="PANTHER" id="PTHR23517">
    <property type="entry name" value="RESISTANCE PROTEIN MDTM, PUTATIVE-RELATED-RELATED"/>
    <property type="match status" value="1"/>
</dbReference>
<evidence type="ECO:0000256" key="3">
    <source>
        <dbReference type="ARBA" id="ARBA00022475"/>
    </source>
</evidence>
<feature type="transmembrane region" description="Helical" evidence="7">
    <location>
        <begin position="146"/>
        <end position="164"/>
    </location>
</feature>
<evidence type="ECO:0000256" key="4">
    <source>
        <dbReference type="ARBA" id="ARBA00022692"/>
    </source>
</evidence>
<feature type="transmembrane region" description="Helical" evidence="7">
    <location>
        <begin position="313"/>
        <end position="336"/>
    </location>
</feature>
<dbReference type="AlphaFoldDB" id="S2DBN8"/>
<dbReference type="STRING" id="1189612.A33Q_2342"/>
<dbReference type="PANTHER" id="PTHR23517:SF3">
    <property type="entry name" value="INTEGRAL MEMBRANE TRANSPORT PROTEIN"/>
    <property type="match status" value="1"/>
</dbReference>